<reference evidence="6 7" key="1">
    <citation type="submission" date="2016-10" db="EMBL/GenBank/DDBJ databases">
        <authorList>
            <person name="de Groot N.N."/>
        </authorList>
    </citation>
    <scope>NUCLEOTIDE SEQUENCE [LARGE SCALE GENOMIC DNA]</scope>
    <source>
        <strain evidence="6 7">MP1X4</strain>
    </source>
</reference>
<feature type="compositionally biased region" description="Low complexity" evidence="2">
    <location>
        <begin position="84"/>
        <end position="101"/>
    </location>
</feature>
<organism evidence="6 7">
    <name type="scientific">Mucilaginibacter mallensis</name>
    <dbReference type="NCBI Taxonomy" id="652787"/>
    <lineage>
        <taxon>Bacteria</taxon>
        <taxon>Pseudomonadati</taxon>
        <taxon>Bacteroidota</taxon>
        <taxon>Sphingobacteriia</taxon>
        <taxon>Sphingobacteriales</taxon>
        <taxon>Sphingobacteriaceae</taxon>
        <taxon>Mucilaginibacter</taxon>
    </lineage>
</organism>
<dbReference type="AlphaFoldDB" id="A0A1H2B3W1"/>
<dbReference type="Gene3D" id="3.10.560.10">
    <property type="entry name" value="Outer membrane lipoprotein wza domain like"/>
    <property type="match status" value="1"/>
</dbReference>
<evidence type="ECO:0000313" key="6">
    <source>
        <dbReference type="EMBL" id="SDT52891.1"/>
    </source>
</evidence>
<dbReference type="InterPro" id="IPR003715">
    <property type="entry name" value="Poly_export_N"/>
</dbReference>
<dbReference type="PANTHER" id="PTHR33619:SF3">
    <property type="entry name" value="POLYSACCHARIDE EXPORT PROTEIN GFCE-RELATED"/>
    <property type="match status" value="1"/>
</dbReference>
<dbReference type="STRING" id="652787.SAMN05216490_3894"/>
<evidence type="ECO:0000256" key="1">
    <source>
        <dbReference type="ARBA" id="ARBA00022729"/>
    </source>
</evidence>
<feature type="domain" description="Soluble ligand binding" evidence="5">
    <location>
        <begin position="159"/>
        <end position="208"/>
    </location>
</feature>
<dbReference type="Pfam" id="PF02563">
    <property type="entry name" value="Poly_export"/>
    <property type="match status" value="1"/>
</dbReference>
<dbReference type="PANTHER" id="PTHR33619">
    <property type="entry name" value="POLYSACCHARIDE EXPORT PROTEIN GFCE-RELATED"/>
    <property type="match status" value="1"/>
</dbReference>
<dbReference type="GO" id="GO:0015159">
    <property type="term" value="F:polysaccharide transmembrane transporter activity"/>
    <property type="evidence" value="ECO:0007669"/>
    <property type="project" value="InterPro"/>
</dbReference>
<evidence type="ECO:0000256" key="3">
    <source>
        <dbReference type="SAM" id="Phobius"/>
    </source>
</evidence>
<feature type="transmembrane region" description="Helical" evidence="3">
    <location>
        <begin position="255"/>
        <end position="273"/>
    </location>
</feature>
<feature type="domain" description="Polysaccharide export protein N-terminal" evidence="4">
    <location>
        <begin position="53"/>
        <end position="154"/>
    </location>
</feature>
<evidence type="ECO:0000259" key="4">
    <source>
        <dbReference type="Pfam" id="PF02563"/>
    </source>
</evidence>
<dbReference type="OrthoDB" id="937431at2"/>
<dbReference type="Proteomes" id="UP000199679">
    <property type="component" value="Chromosome I"/>
</dbReference>
<evidence type="ECO:0000259" key="5">
    <source>
        <dbReference type="Pfam" id="PF10531"/>
    </source>
</evidence>
<feature type="region of interest" description="Disordered" evidence="2">
    <location>
        <begin position="84"/>
        <end position="106"/>
    </location>
</feature>
<name>A0A1H2B3W1_MUCMA</name>
<evidence type="ECO:0000313" key="7">
    <source>
        <dbReference type="Proteomes" id="UP000199679"/>
    </source>
</evidence>
<keyword evidence="7" id="KW-1185">Reference proteome</keyword>
<gene>
    <name evidence="6" type="ORF">SAMN05216490_3894</name>
</gene>
<proteinExistence type="predicted"/>
<keyword evidence="3" id="KW-0812">Transmembrane</keyword>
<dbReference type="PROSITE" id="PS51257">
    <property type="entry name" value="PROKAR_LIPOPROTEIN"/>
    <property type="match status" value="1"/>
</dbReference>
<dbReference type="EMBL" id="LT629740">
    <property type="protein sequence ID" value="SDT52891.1"/>
    <property type="molecule type" value="Genomic_DNA"/>
</dbReference>
<keyword evidence="3" id="KW-0472">Membrane</keyword>
<evidence type="ECO:0000256" key="2">
    <source>
        <dbReference type="SAM" id="MobiDB-lite"/>
    </source>
</evidence>
<protein>
    <submittedName>
        <fullName evidence="6">Polysaccharide export outer membrane protein</fullName>
    </submittedName>
</protein>
<dbReference type="InterPro" id="IPR019554">
    <property type="entry name" value="Soluble_ligand-bd"/>
</dbReference>
<sequence>MNRTFTRFLIFTYLVFGTILILTSCSYKQDQILFEQRASLANTPKPKDSTALDSYRIKPQDILQIRNLQNMSYIVGDMGSQAASPTTTASASPSSSSTSPSQGQTYQVEVDGSVALPVIGHIPVAGLTRIEASNKIEALYREKLLKDPIIELKIVNLQVTMLGEIKTQGNYPLVKDRTTLVEMIGEAGGLTDKANEKNIKIIRGNPKQPEITEVDLGSITSLSNPATILQNGDIIYIAENKRAVKSDKLQSFSTVIQPFLLLVNTALIIFTLTRK</sequence>
<dbReference type="InterPro" id="IPR049712">
    <property type="entry name" value="Poly_export"/>
</dbReference>
<dbReference type="Pfam" id="PF10531">
    <property type="entry name" value="SLBB"/>
    <property type="match status" value="1"/>
</dbReference>
<accession>A0A1H2B3W1</accession>
<keyword evidence="1" id="KW-0732">Signal</keyword>
<keyword evidence="3" id="KW-1133">Transmembrane helix</keyword>